<evidence type="ECO:0000313" key="2">
    <source>
        <dbReference type="Proteomes" id="UP001195422"/>
    </source>
</evidence>
<gene>
    <name evidence="1" type="ORF">JOF39_001976</name>
</gene>
<evidence type="ECO:0000313" key="1">
    <source>
        <dbReference type="EMBL" id="MBP2398895.1"/>
    </source>
</evidence>
<accession>A0ABS4XR72</accession>
<comment type="caution">
    <text evidence="1">The sequence shown here is derived from an EMBL/GenBank/DDBJ whole genome shotgun (WGS) entry which is preliminary data.</text>
</comment>
<dbReference type="Proteomes" id="UP001195422">
    <property type="component" value="Unassembled WGS sequence"/>
</dbReference>
<keyword evidence="2" id="KW-1185">Reference proteome</keyword>
<dbReference type="RefSeq" id="WP_188947660.1">
    <property type="nucleotide sequence ID" value="NZ_BMPH01000003.1"/>
</dbReference>
<proteinExistence type="predicted"/>
<sequence>MATNDFPEKNALTEAVRLADGLGRRVSVVLHQRRNVLPQIFADTMALATPTRVARVRRVYGSERIDFASGGNIRFFAPPRTIAGDSADVLVLSDELTEEQREYCIPAIVTSKNPAVIQLGDLANR</sequence>
<reference evidence="1 2" key="1">
    <citation type="submission" date="2021-03" db="EMBL/GenBank/DDBJ databases">
        <title>Sequencing the genomes of 1000 actinobacteria strains.</title>
        <authorList>
            <person name="Klenk H.-P."/>
        </authorList>
    </citation>
    <scope>NUCLEOTIDE SEQUENCE [LARGE SCALE GENOMIC DNA]</scope>
    <source>
        <strain evidence="1 2">DSM 20168</strain>
    </source>
</reference>
<organism evidence="1 2">
    <name type="scientific">Glutamicibacter protophormiae</name>
    <name type="common">Brevibacterium protophormiae</name>
    <dbReference type="NCBI Taxonomy" id="37930"/>
    <lineage>
        <taxon>Bacteria</taxon>
        <taxon>Bacillati</taxon>
        <taxon>Actinomycetota</taxon>
        <taxon>Actinomycetes</taxon>
        <taxon>Micrococcales</taxon>
        <taxon>Micrococcaceae</taxon>
        <taxon>Glutamicibacter</taxon>
    </lineage>
</organism>
<name>A0ABS4XR72_GLUPR</name>
<dbReference type="EMBL" id="JAGIOJ010000001">
    <property type="protein sequence ID" value="MBP2398895.1"/>
    <property type="molecule type" value="Genomic_DNA"/>
</dbReference>
<protein>
    <submittedName>
        <fullName evidence="1">Uncharacterized protein</fullName>
    </submittedName>
</protein>